<comment type="caution">
    <text evidence="1">The sequence shown here is derived from an EMBL/GenBank/DDBJ whole genome shotgun (WGS) entry which is preliminary data.</text>
</comment>
<evidence type="ECO:0000313" key="1">
    <source>
        <dbReference type="EMBL" id="MDQ0253343.1"/>
    </source>
</evidence>
<evidence type="ECO:0000313" key="2">
    <source>
        <dbReference type="Proteomes" id="UP001230005"/>
    </source>
</evidence>
<reference evidence="1 2" key="1">
    <citation type="submission" date="2023-07" db="EMBL/GenBank/DDBJ databases">
        <title>Genomic Encyclopedia of Type Strains, Phase IV (KMG-IV): sequencing the most valuable type-strain genomes for metagenomic binning, comparative biology and taxonomic classification.</title>
        <authorList>
            <person name="Goeker M."/>
        </authorList>
    </citation>
    <scope>NUCLEOTIDE SEQUENCE [LARGE SCALE GENOMIC DNA]</scope>
    <source>
        <strain evidence="1 2">DSM 9768</strain>
    </source>
</reference>
<gene>
    <name evidence="1" type="ORF">J2S74_000715</name>
</gene>
<organism evidence="1 2">
    <name type="scientific">Evansella vedderi</name>
    <dbReference type="NCBI Taxonomy" id="38282"/>
    <lineage>
        <taxon>Bacteria</taxon>
        <taxon>Bacillati</taxon>
        <taxon>Bacillota</taxon>
        <taxon>Bacilli</taxon>
        <taxon>Bacillales</taxon>
        <taxon>Bacillaceae</taxon>
        <taxon>Evansella</taxon>
    </lineage>
</organism>
<dbReference type="RefSeq" id="WP_307321855.1">
    <property type="nucleotide sequence ID" value="NZ_JAUSUG010000002.1"/>
</dbReference>
<keyword evidence="2" id="KW-1185">Reference proteome</keyword>
<dbReference type="EMBL" id="JAUSUG010000002">
    <property type="protein sequence ID" value="MDQ0253343.1"/>
    <property type="molecule type" value="Genomic_DNA"/>
</dbReference>
<name>A0ABT9ZS83_9BACI</name>
<protein>
    <submittedName>
        <fullName evidence="1">Uncharacterized protein</fullName>
    </submittedName>
</protein>
<proteinExistence type="predicted"/>
<dbReference type="Proteomes" id="UP001230005">
    <property type="component" value="Unassembled WGS sequence"/>
</dbReference>
<sequence length="168" mass="19687">MATFTSQILVGNAHPYDGGIYGITHFLYLSENSRPAWILQGAGDARKRKVTWIPTLENMLGDALLMVGLYVVKDETLLKMKEKYFHNENSEHIELYRDVKPEHLEEMYDRCRQLEDKRKLMFSVFAGSSIEKQLPTLRKYHFDIEVCLSTYRKEYSVWSGKQEERGDL</sequence>
<accession>A0ABT9ZS83</accession>